<evidence type="ECO:0000313" key="3">
    <source>
        <dbReference type="EMBL" id="CAF3667177.1"/>
    </source>
</evidence>
<feature type="compositionally biased region" description="Polar residues" evidence="1">
    <location>
        <begin position="67"/>
        <end position="76"/>
    </location>
</feature>
<accession>A0A814KUB3</accession>
<feature type="compositionally biased region" description="Basic and acidic residues" evidence="1">
    <location>
        <begin position="56"/>
        <end position="65"/>
    </location>
</feature>
<dbReference type="EMBL" id="CAJNOG010000189">
    <property type="protein sequence ID" value="CAF1056763.1"/>
    <property type="molecule type" value="Genomic_DNA"/>
</dbReference>
<dbReference type="Proteomes" id="UP000663845">
    <property type="component" value="Unassembled WGS sequence"/>
</dbReference>
<proteinExistence type="predicted"/>
<dbReference type="EMBL" id="CAJOAZ010000519">
    <property type="protein sequence ID" value="CAF3667177.1"/>
    <property type="molecule type" value="Genomic_DNA"/>
</dbReference>
<feature type="region of interest" description="Disordered" evidence="1">
    <location>
        <begin position="50"/>
        <end position="94"/>
    </location>
</feature>
<reference evidence="2" key="1">
    <citation type="submission" date="2021-02" db="EMBL/GenBank/DDBJ databases">
        <authorList>
            <person name="Nowell W R."/>
        </authorList>
    </citation>
    <scope>NUCLEOTIDE SEQUENCE</scope>
</reference>
<gene>
    <name evidence="2" type="ORF">JYZ213_LOCUS18991</name>
    <name evidence="3" type="ORF">OXD698_LOCUS9990</name>
</gene>
<evidence type="ECO:0000256" key="1">
    <source>
        <dbReference type="SAM" id="MobiDB-lite"/>
    </source>
</evidence>
<sequence>MRRREEKLNNTINTNHHMDQNIVIENENNNLNDEQELIQNYSSNYRHNLRIKNKRKPQDLSRDGVHMSQSFSQLSLSKRDAKKRNINNKKSAIG</sequence>
<evidence type="ECO:0000313" key="2">
    <source>
        <dbReference type="EMBL" id="CAF1056763.1"/>
    </source>
</evidence>
<name>A0A814KUB3_9BILA</name>
<dbReference type="Proteomes" id="UP000663844">
    <property type="component" value="Unassembled WGS sequence"/>
</dbReference>
<organism evidence="2 4">
    <name type="scientific">Adineta steineri</name>
    <dbReference type="NCBI Taxonomy" id="433720"/>
    <lineage>
        <taxon>Eukaryota</taxon>
        <taxon>Metazoa</taxon>
        <taxon>Spiralia</taxon>
        <taxon>Gnathifera</taxon>
        <taxon>Rotifera</taxon>
        <taxon>Eurotatoria</taxon>
        <taxon>Bdelloidea</taxon>
        <taxon>Adinetida</taxon>
        <taxon>Adinetidae</taxon>
        <taxon>Adineta</taxon>
    </lineage>
</organism>
<dbReference type="AlphaFoldDB" id="A0A814KUB3"/>
<comment type="caution">
    <text evidence="2">The sequence shown here is derived from an EMBL/GenBank/DDBJ whole genome shotgun (WGS) entry which is preliminary data.</text>
</comment>
<evidence type="ECO:0000313" key="4">
    <source>
        <dbReference type="Proteomes" id="UP000663845"/>
    </source>
</evidence>
<protein>
    <submittedName>
        <fullName evidence="2">Uncharacterized protein</fullName>
    </submittedName>
</protein>